<sequence length="210" mass="22597">MDEFWPLFGLRLAFRDVVLRPMTEADLPHLAAVLPGDVGHDPRLALFASQSFAENERRLFCQGYWRALGTWSPESWVLHFAVSHGGGLVGVQTLEGDNFPALRTVDSASWLVPGARGRGLGVAMRTAVLQFAFGELGAVAAVTSATTTNAASAGVSRRVGYTENGVSRIVDTGGDVAELRHFRLTADRWPGADVTVTGFPPCRPWFGAVD</sequence>
<dbReference type="RefSeq" id="WP_251797670.1">
    <property type="nucleotide sequence ID" value="NZ_JAMQOL010000011.1"/>
</dbReference>
<name>A0ABT0XVI6_9ACTN</name>
<dbReference type="SUPFAM" id="SSF55729">
    <property type="entry name" value="Acyl-CoA N-acyltransferases (Nat)"/>
    <property type="match status" value="1"/>
</dbReference>
<evidence type="ECO:0000313" key="3">
    <source>
        <dbReference type="Proteomes" id="UP001523216"/>
    </source>
</evidence>
<dbReference type="InterPro" id="IPR016181">
    <property type="entry name" value="Acyl_CoA_acyltransferase"/>
</dbReference>
<dbReference type="Gene3D" id="3.40.630.30">
    <property type="match status" value="1"/>
</dbReference>
<dbReference type="InterPro" id="IPR051908">
    <property type="entry name" value="Ribosomal_N-acetyltransferase"/>
</dbReference>
<keyword evidence="3" id="KW-1185">Reference proteome</keyword>
<evidence type="ECO:0000313" key="2">
    <source>
        <dbReference type="EMBL" id="MCM4077811.1"/>
    </source>
</evidence>
<evidence type="ECO:0000259" key="1">
    <source>
        <dbReference type="PROSITE" id="PS51186"/>
    </source>
</evidence>
<dbReference type="EMBL" id="JAMQOL010000011">
    <property type="protein sequence ID" value="MCM4077811.1"/>
    <property type="molecule type" value="Genomic_DNA"/>
</dbReference>
<reference evidence="2 3" key="1">
    <citation type="submission" date="2022-06" db="EMBL/GenBank/DDBJ databases">
        <title>Actinoplanes abujensis sp. nov., isolated from Nigerian arid soil.</title>
        <authorList>
            <person name="Ding P."/>
        </authorList>
    </citation>
    <scope>NUCLEOTIDE SEQUENCE [LARGE SCALE GENOMIC DNA]</scope>
    <source>
        <strain evidence="3">TRM88002</strain>
    </source>
</reference>
<dbReference type="Pfam" id="PF13302">
    <property type="entry name" value="Acetyltransf_3"/>
    <property type="match status" value="1"/>
</dbReference>
<dbReference type="PANTHER" id="PTHR43441:SF11">
    <property type="entry name" value="RIBOSOMAL-PROTEIN-SERINE ACETYLTRANSFERASE"/>
    <property type="match status" value="1"/>
</dbReference>
<gene>
    <name evidence="2" type="ORF">LXN57_09550</name>
</gene>
<protein>
    <submittedName>
        <fullName evidence="2">GNAT family N-acetyltransferase</fullName>
    </submittedName>
</protein>
<organism evidence="2 3">
    <name type="scientific">Paractinoplanes hotanensis</name>
    <dbReference type="NCBI Taxonomy" id="2906497"/>
    <lineage>
        <taxon>Bacteria</taxon>
        <taxon>Bacillati</taxon>
        <taxon>Actinomycetota</taxon>
        <taxon>Actinomycetes</taxon>
        <taxon>Micromonosporales</taxon>
        <taxon>Micromonosporaceae</taxon>
        <taxon>Paractinoplanes</taxon>
    </lineage>
</organism>
<proteinExistence type="predicted"/>
<dbReference type="InterPro" id="IPR000182">
    <property type="entry name" value="GNAT_dom"/>
</dbReference>
<dbReference type="PANTHER" id="PTHR43441">
    <property type="entry name" value="RIBOSOMAL-PROTEIN-SERINE ACETYLTRANSFERASE"/>
    <property type="match status" value="1"/>
</dbReference>
<comment type="caution">
    <text evidence="2">The sequence shown here is derived from an EMBL/GenBank/DDBJ whole genome shotgun (WGS) entry which is preliminary data.</text>
</comment>
<dbReference type="Proteomes" id="UP001523216">
    <property type="component" value="Unassembled WGS sequence"/>
</dbReference>
<dbReference type="PROSITE" id="PS51186">
    <property type="entry name" value="GNAT"/>
    <property type="match status" value="1"/>
</dbReference>
<feature type="domain" description="N-acetyltransferase" evidence="1">
    <location>
        <begin position="17"/>
        <end position="189"/>
    </location>
</feature>
<accession>A0ABT0XVI6</accession>